<keyword evidence="6" id="KW-0217">Developmental protein</keyword>
<feature type="region of interest" description="Disordered" evidence="14">
    <location>
        <begin position="405"/>
        <end position="445"/>
    </location>
</feature>
<keyword evidence="5" id="KW-0796">Tight junction</keyword>
<dbReference type="Pfam" id="PF04831">
    <property type="entry name" value="POPDC1-3"/>
    <property type="match status" value="1"/>
</dbReference>
<dbReference type="InterPro" id="IPR055272">
    <property type="entry name" value="POPDC1-3_dom"/>
</dbReference>
<evidence type="ECO:0000256" key="8">
    <source>
        <dbReference type="ARBA" id="ARBA00022692"/>
    </source>
</evidence>
<organism evidence="17 18">
    <name type="scientific">Phyllotreta striolata</name>
    <name type="common">Striped flea beetle</name>
    <name type="synonym">Crioceris striolata</name>
    <dbReference type="NCBI Taxonomy" id="444603"/>
    <lineage>
        <taxon>Eukaryota</taxon>
        <taxon>Metazoa</taxon>
        <taxon>Ecdysozoa</taxon>
        <taxon>Arthropoda</taxon>
        <taxon>Hexapoda</taxon>
        <taxon>Insecta</taxon>
        <taxon>Pterygota</taxon>
        <taxon>Neoptera</taxon>
        <taxon>Endopterygota</taxon>
        <taxon>Coleoptera</taxon>
        <taxon>Polyphaga</taxon>
        <taxon>Cucujiformia</taxon>
        <taxon>Chrysomeloidea</taxon>
        <taxon>Chrysomelidae</taxon>
        <taxon>Galerucinae</taxon>
        <taxon>Alticini</taxon>
        <taxon>Phyllotreta</taxon>
    </lineage>
</organism>
<dbReference type="SUPFAM" id="SSF51206">
    <property type="entry name" value="cAMP-binding domain-like"/>
    <property type="match status" value="1"/>
</dbReference>
<dbReference type="GO" id="GO:0051146">
    <property type="term" value="P:striated muscle cell differentiation"/>
    <property type="evidence" value="ECO:0007669"/>
    <property type="project" value="TreeGrafter"/>
</dbReference>
<keyword evidence="13" id="KW-0325">Glycoprotein</keyword>
<evidence type="ECO:0000256" key="15">
    <source>
        <dbReference type="SAM" id="Phobius"/>
    </source>
</evidence>
<proteinExistence type="inferred from homology"/>
<dbReference type="GO" id="GO:0042391">
    <property type="term" value="P:regulation of membrane potential"/>
    <property type="evidence" value="ECO:0007669"/>
    <property type="project" value="TreeGrafter"/>
</dbReference>
<dbReference type="PANTHER" id="PTHR12101:SF17">
    <property type="entry name" value="BLOOD VESSEL EPICARDIAL SUBSTANCE"/>
    <property type="match status" value="1"/>
</dbReference>
<keyword evidence="12 15" id="KW-0472">Membrane</keyword>
<dbReference type="InterPro" id="IPR014710">
    <property type="entry name" value="RmlC-like_jellyroll"/>
</dbReference>
<name>A0A9N9TF50_PHYSR</name>
<keyword evidence="11 15" id="KW-1133">Transmembrane helix</keyword>
<accession>A0A9N9TF50</accession>
<gene>
    <name evidence="17" type="ORF">PHYEVI_LOCUS402</name>
</gene>
<evidence type="ECO:0000256" key="9">
    <source>
        <dbReference type="ARBA" id="ARBA00022889"/>
    </source>
</evidence>
<dbReference type="OrthoDB" id="425611at2759"/>
<keyword evidence="10" id="KW-0965">Cell junction</keyword>
<evidence type="ECO:0000256" key="7">
    <source>
        <dbReference type="ARBA" id="ARBA00022475"/>
    </source>
</evidence>
<feature type="transmembrane region" description="Helical" evidence="15">
    <location>
        <begin position="132"/>
        <end position="150"/>
    </location>
</feature>
<feature type="compositionally biased region" description="Basic and acidic residues" evidence="14">
    <location>
        <begin position="434"/>
        <end position="445"/>
    </location>
</feature>
<dbReference type="GO" id="GO:0007507">
    <property type="term" value="P:heart development"/>
    <property type="evidence" value="ECO:0007669"/>
    <property type="project" value="TreeGrafter"/>
</dbReference>
<evidence type="ECO:0000256" key="10">
    <source>
        <dbReference type="ARBA" id="ARBA00022949"/>
    </source>
</evidence>
<evidence type="ECO:0000259" key="16">
    <source>
        <dbReference type="Pfam" id="PF04831"/>
    </source>
</evidence>
<dbReference type="Gene3D" id="2.60.120.10">
    <property type="entry name" value="Jelly Rolls"/>
    <property type="match status" value="1"/>
</dbReference>
<evidence type="ECO:0000256" key="14">
    <source>
        <dbReference type="SAM" id="MobiDB-lite"/>
    </source>
</evidence>
<evidence type="ECO:0000256" key="11">
    <source>
        <dbReference type="ARBA" id="ARBA00022989"/>
    </source>
</evidence>
<dbReference type="GO" id="GO:0016328">
    <property type="term" value="C:lateral plasma membrane"/>
    <property type="evidence" value="ECO:0007669"/>
    <property type="project" value="UniProtKB-SubCell"/>
</dbReference>
<dbReference type="AlphaFoldDB" id="A0A9N9TF50"/>
<evidence type="ECO:0000256" key="6">
    <source>
        <dbReference type="ARBA" id="ARBA00022473"/>
    </source>
</evidence>
<evidence type="ECO:0000256" key="4">
    <source>
        <dbReference type="ARBA" id="ARBA00007146"/>
    </source>
</evidence>
<evidence type="ECO:0000256" key="12">
    <source>
        <dbReference type="ARBA" id="ARBA00023136"/>
    </source>
</evidence>
<evidence type="ECO:0000256" key="13">
    <source>
        <dbReference type="ARBA" id="ARBA00023180"/>
    </source>
</evidence>
<feature type="transmembrane region" description="Helical" evidence="15">
    <location>
        <begin position="157"/>
        <end position="180"/>
    </location>
</feature>
<evidence type="ECO:0000256" key="2">
    <source>
        <dbReference type="ARBA" id="ARBA00004141"/>
    </source>
</evidence>
<dbReference type="InterPro" id="IPR006916">
    <property type="entry name" value="POPDC1-3"/>
</dbReference>
<comment type="similarity">
    <text evidence="4">Belongs to the popeye family.</text>
</comment>
<comment type="subcellular location">
    <subcellularLocation>
        <location evidence="3">Cell junction</location>
        <location evidence="3">Tight junction</location>
    </subcellularLocation>
    <subcellularLocation>
        <location evidence="1">Lateral cell membrane</location>
    </subcellularLocation>
    <subcellularLocation>
        <location evidence="2">Membrane</location>
        <topology evidence="2">Multi-pass membrane protein</topology>
    </subcellularLocation>
</comment>
<keyword evidence="7" id="KW-1003">Cell membrane</keyword>
<evidence type="ECO:0000313" key="17">
    <source>
        <dbReference type="EMBL" id="CAG9853935.1"/>
    </source>
</evidence>
<dbReference type="GO" id="GO:0005923">
    <property type="term" value="C:bicellular tight junction"/>
    <property type="evidence" value="ECO:0007669"/>
    <property type="project" value="UniProtKB-SubCell"/>
</dbReference>
<dbReference type="Proteomes" id="UP001153712">
    <property type="component" value="Chromosome 1"/>
</dbReference>
<keyword evidence="8 15" id="KW-0812">Transmembrane</keyword>
<feature type="domain" description="POPDC1-3" evidence="16">
    <location>
        <begin position="104"/>
        <end position="329"/>
    </location>
</feature>
<evidence type="ECO:0000313" key="18">
    <source>
        <dbReference type="Proteomes" id="UP001153712"/>
    </source>
</evidence>
<dbReference type="GO" id="GO:0007155">
    <property type="term" value="P:cell adhesion"/>
    <property type="evidence" value="ECO:0007669"/>
    <property type="project" value="UniProtKB-KW"/>
</dbReference>
<evidence type="ECO:0000256" key="1">
    <source>
        <dbReference type="ARBA" id="ARBA00004124"/>
    </source>
</evidence>
<dbReference type="InterPro" id="IPR018490">
    <property type="entry name" value="cNMP-bd_dom_sf"/>
</dbReference>
<sequence length="445" mass="51573">METTVILSRTYSSKIVPYKTNFRSPRLKARHDVKMIVDFNRTVSNLTDIRPNFTFATDGNMSYWNQSDFFHNLTNTSELEFDYRTLNSTDKEELWSSCKEWTPAQHNLFQTANFFFAAAFLVPGNFKQSVLLVRALLSIGYFFLTIWGGVEVCAPDILLWNLIIVILNAGHTALLTWKFLPPTLTLELTDLYLKVFKPLRVSKKHFKELVKEAKVMNLEEGDIYAVEDVSPADERLSILLKGRLRVTCDDTHLHFINMHQFVDSPEWEANHEQSDDVFQVTITAEEDSVYLCWPRMKLERVLRHRPKLKFVLDSLIGKDITQKLYALNEHLSGVNEKRARGEKNRMWARTHNRSMSMDAVNTGTTGLVRSQAYNQSQNKNSNRSLGKFETQNWVPLVAKQFPVKSPFNPQSSSTSLRLPEVHTTPSRNRSLRRSTREVKFETKRK</sequence>
<keyword evidence="9" id="KW-0130">Cell adhesion</keyword>
<reference evidence="17" key="1">
    <citation type="submission" date="2022-01" db="EMBL/GenBank/DDBJ databases">
        <authorList>
            <person name="King R."/>
        </authorList>
    </citation>
    <scope>NUCLEOTIDE SEQUENCE</scope>
</reference>
<dbReference type="PANTHER" id="PTHR12101">
    <property type="entry name" value="POPEYE DOMAIN CONTAINING PROTEIN"/>
    <property type="match status" value="1"/>
</dbReference>
<evidence type="ECO:0000256" key="3">
    <source>
        <dbReference type="ARBA" id="ARBA00004435"/>
    </source>
</evidence>
<keyword evidence="18" id="KW-1185">Reference proteome</keyword>
<dbReference type="EMBL" id="OU900094">
    <property type="protein sequence ID" value="CAG9853935.1"/>
    <property type="molecule type" value="Genomic_DNA"/>
</dbReference>
<evidence type="ECO:0000256" key="5">
    <source>
        <dbReference type="ARBA" id="ARBA00022427"/>
    </source>
</evidence>
<protein>
    <recommendedName>
        <fullName evidence="16">POPDC1-3 domain-containing protein</fullName>
    </recommendedName>
</protein>
<dbReference type="GO" id="GO:0030552">
    <property type="term" value="F:cAMP binding"/>
    <property type="evidence" value="ECO:0007669"/>
    <property type="project" value="TreeGrafter"/>
</dbReference>
<dbReference type="GO" id="GO:0042383">
    <property type="term" value="C:sarcolemma"/>
    <property type="evidence" value="ECO:0007669"/>
    <property type="project" value="TreeGrafter"/>
</dbReference>
<feature type="compositionally biased region" description="Polar residues" evidence="14">
    <location>
        <begin position="407"/>
        <end position="416"/>
    </location>
</feature>